<feature type="compositionally biased region" description="Low complexity" evidence="1">
    <location>
        <begin position="398"/>
        <end position="478"/>
    </location>
</feature>
<feature type="domain" description="TRP C-terminal" evidence="4">
    <location>
        <begin position="835"/>
        <end position="1125"/>
    </location>
</feature>
<dbReference type="GO" id="GO:0055085">
    <property type="term" value="P:transmembrane transport"/>
    <property type="evidence" value="ECO:0007669"/>
    <property type="project" value="TreeGrafter"/>
</dbReference>
<feature type="compositionally biased region" description="Low complexity" evidence="1">
    <location>
        <begin position="576"/>
        <end position="658"/>
    </location>
</feature>
<evidence type="ECO:0000256" key="3">
    <source>
        <dbReference type="SAM" id="SignalP"/>
    </source>
</evidence>
<dbReference type="Proteomes" id="UP000481153">
    <property type="component" value="Unassembled WGS sequence"/>
</dbReference>
<evidence type="ECO:0000256" key="1">
    <source>
        <dbReference type="SAM" id="MobiDB-lite"/>
    </source>
</evidence>
<keyword evidence="6" id="KW-1185">Reference proteome</keyword>
<dbReference type="InterPro" id="IPR040241">
    <property type="entry name" value="TRP_Flc/Pkd2-like"/>
</dbReference>
<feature type="compositionally biased region" description="Low complexity" evidence="1">
    <location>
        <begin position="707"/>
        <end position="716"/>
    </location>
</feature>
<feature type="compositionally biased region" description="Pro residues" evidence="1">
    <location>
        <begin position="264"/>
        <end position="280"/>
    </location>
</feature>
<feature type="transmembrane region" description="Helical" evidence="2">
    <location>
        <begin position="734"/>
        <end position="754"/>
    </location>
</feature>
<accession>A0A6G0WMQ5</accession>
<organism evidence="5 6">
    <name type="scientific">Aphanomyces euteiches</name>
    <dbReference type="NCBI Taxonomy" id="100861"/>
    <lineage>
        <taxon>Eukaryota</taxon>
        <taxon>Sar</taxon>
        <taxon>Stramenopiles</taxon>
        <taxon>Oomycota</taxon>
        <taxon>Saprolegniomycetes</taxon>
        <taxon>Saprolegniales</taxon>
        <taxon>Verrucalvaceae</taxon>
        <taxon>Aphanomyces</taxon>
    </lineage>
</organism>
<comment type="caution">
    <text evidence="5">The sequence shown here is derived from an EMBL/GenBank/DDBJ whole genome shotgun (WGS) entry which is preliminary data.</text>
</comment>
<feature type="compositionally biased region" description="Low complexity" evidence="1">
    <location>
        <begin position="281"/>
        <end position="388"/>
    </location>
</feature>
<protein>
    <recommendedName>
        <fullName evidence="4">TRP C-terminal domain-containing protein</fullName>
    </recommendedName>
</protein>
<keyword evidence="3" id="KW-0732">Signal</keyword>
<feature type="region of interest" description="Disordered" evidence="1">
    <location>
        <begin position="168"/>
        <end position="716"/>
    </location>
</feature>
<dbReference type="VEuPathDB" id="FungiDB:AeMF1_017375"/>
<feature type="compositionally biased region" description="Polar residues" evidence="1">
    <location>
        <begin position="511"/>
        <end position="522"/>
    </location>
</feature>
<dbReference type="PANTHER" id="PTHR31145">
    <property type="entry name" value="INTEGRAL MEMBRANE PROTEIN (AFU_ORTHOLOGUE AFUA_7G01610)"/>
    <property type="match status" value="1"/>
</dbReference>
<feature type="transmembrane region" description="Helical" evidence="2">
    <location>
        <begin position="949"/>
        <end position="976"/>
    </location>
</feature>
<keyword evidence="2" id="KW-1133">Transmembrane helix</keyword>
<feature type="compositionally biased region" description="Low complexity" evidence="1">
    <location>
        <begin position="168"/>
        <end position="185"/>
    </location>
</feature>
<dbReference type="Pfam" id="PF06011">
    <property type="entry name" value="TRP"/>
    <property type="match status" value="1"/>
</dbReference>
<name>A0A6G0WMQ5_9STRA</name>
<feature type="signal peptide" evidence="3">
    <location>
        <begin position="1"/>
        <end position="19"/>
    </location>
</feature>
<feature type="compositionally biased region" description="Low complexity" evidence="1">
    <location>
        <begin position="222"/>
        <end position="263"/>
    </location>
</feature>
<feature type="chain" id="PRO_5026353849" description="TRP C-terminal domain-containing protein" evidence="3">
    <location>
        <begin position="20"/>
        <end position="1188"/>
    </location>
</feature>
<dbReference type="InterPro" id="IPR010308">
    <property type="entry name" value="TRP_C"/>
</dbReference>
<feature type="transmembrane region" description="Helical" evidence="2">
    <location>
        <begin position="861"/>
        <end position="883"/>
    </location>
</feature>
<feature type="compositionally biased region" description="Low complexity" evidence="1">
    <location>
        <begin position="485"/>
        <end position="510"/>
    </location>
</feature>
<evidence type="ECO:0000313" key="6">
    <source>
        <dbReference type="Proteomes" id="UP000481153"/>
    </source>
</evidence>
<feature type="compositionally biased region" description="Low complexity" evidence="1">
    <location>
        <begin position="549"/>
        <end position="568"/>
    </location>
</feature>
<evidence type="ECO:0000313" key="5">
    <source>
        <dbReference type="EMBL" id="KAF0728624.1"/>
    </source>
</evidence>
<feature type="transmembrane region" description="Helical" evidence="2">
    <location>
        <begin position="1031"/>
        <end position="1048"/>
    </location>
</feature>
<proteinExistence type="predicted"/>
<feature type="transmembrane region" description="Helical" evidence="2">
    <location>
        <begin position="919"/>
        <end position="937"/>
    </location>
</feature>
<evidence type="ECO:0000256" key="2">
    <source>
        <dbReference type="SAM" id="Phobius"/>
    </source>
</evidence>
<feature type="transmembrane region" description="Helical" evidence="2">
    <location>
        <begin position="1005"/>
        <end position="1025"/>
    </location>
</feature>
<evidence type="ECO:0000259" key="4">
    <source>
        <dbReference type="Pfam" id="PF06011"/>
    </source>
</evidence>
<dbReference type="PANTHER" id="PTHR31145:SF6">
    <property type="entry name" value="INTEGRAL MEMBRANE PROTEIN (AFU_ORTHOLOGUE AFUA_7G01610)"/>
    <property type="match status" value="1"/>
</dbReference>
<dbReference type="AlphaFoldDB" id="A0A6G0WMQ5"/>
<reference evidence="5 6" key="1">
    <citation type="submission" date="2019-07" db="EMBL/GenBank/DDBJ databases">
        <title>Genomics analysis of Aphanomyces spp. identifies a new class of oomycete effector associated with host adaptation.</title>
        <authorList>
            <person name="Gaulin E."/>
        </authorList>
    </citation>
    <scope>NUCLEOTIDE SEQUENCE [LARGE SCALE GENOMIC DNA]</scope>
    <source>
        <strain evidence="5 6">ATCC 201684</strain>
    </source>
</reference>
<gene>
    <name evidence="5" type="ORF">Ae201684_013583</name>
</gene>
<feature type="compositionally biased region" description="Pro residues" evidence="1">
    <location>
        <begin position="524"/>
        <end position="548"/>
    </location>
</feature>
<feature type="transmembrane region" description="Helical" evidence="2">
    <location>
        <begin position="1090"/>
        <end position="1112"/>
    </location>
</feature>
<dbReference type="EMBL" id="VJMJ01000175">
    <property type="protein sequence ID" value="KAF0728624.1"/>
    <property type="molecule type" value="Genomic_DNA"/>
</dbReference>
<feature type="compositionally biased region" description="Polar residues" evidence="1">
    <location>
        <begin position="696"/>
        <end position="706"/>
    </location>
</feature>
<sequence length="1188" mass="125518">MHRSFTLVVLVSVATVAFHLVDDGPSVSSYTRLQSSKSATPQHLATTAVIRRLVGAPATWTESNADITDVRPSPSIPKSIQNLRSLSAEDTTAPQDEHNDTLRQRLGSKIASDVQNASYTASTAAPDMHPTDTTATESTSSSPTLTSMLPSLSDQTVLGVVATQELSSISTPSATPAATSKSQAPIVTKAPNVTRTATPAPRPRPIPTNTTSPRPTPRRTPKLSPTPTTRPTNATPVTTPLPTTTFPQPQPTGTTWTPSVTSSRPPPSPSTPMPSQPPSTVPTSTSAAPTTSFIPTPTSTAVISSPSLTLSPTEQPSPTPTTTLLPTPTASPSVTNSTPTTSPLTSEPTRTPVPTKTTSPATTPVSTTTGSPTPTPTTFNPPTTSKPPVLTTPPPSQTPGTLRPTTTSTPTRSSPMTPTPTPLSTSQSPPTTTTRTTAAPTSQSPMPTSPTTTQASTTTASPTTGSPKPTVKPTSTLPLVPPTTTPYSTQTTTTASPTTSQTATSSPMTPKSLTTSPRTTQPREVPPATPAPTSTAPPSPSPTFPPSVTPSATPISSSTTPTPSTATPTSPPPSTAAPSSTRTPEPAATTLATPTQAPTTAIPSASPQSTVPTRIPSTLPTTLPSTTLLPTTPLPSPTTTVPTRTSTPSTSPASQTPSGVPSSKAPPPLATYSQTIPDSQLDLSPPPSTEPRETQLSRPPTIRRSSNTTNDLTPNTTTIALLGSDSSGQRATRYFFNAVVGLTLVFLAFFHYIAIEPSFLSPDTSTGAFMAPNSWELSLFVSLMQIAALISCASVDVPHAIFVMFTDSFSWLNFLVGGTAKRSQQQQRRRLEAVAATSYDPFGFVQFALRVNIMERDLFIHAWTFFFIVIGALLVAMIAASFLTQSTARKEGLPLRTLVSDALNTVHQLKQVRYRIQGFLVWFLTMAVLPLSAFSMYEVGQDSQSLDGFSSISGILALIALLAIAALILYAAVAVYRTSEVDLSKYKTKITFGVLYGNYKYESRLFFAATLCVHMLTGVLLAGVVEPSAQMILLLALHGFYLAIMLLLRPHVTTIQLAFSADAELVILVIFGLVHAMTLANRTDEQTKKALAYAVVILVCIVILLVFGRCLLRLWMYLIHDNYEAETSGNQPLAALISSNYWFEEGRETPSLVLSGAMDPHFLSEIRESSRSSQGWGASRRRNLASPI</sequence>
<feature type="transmembrane region" description="Helical" evidence="2">
    <location>
        <begin position="1055"/>
        <end position="1078"/>
    </location>
</feature>
<feature type="transmembrane region" description="Helical" evidence="2">
    <location>
        <begin position="775"/>
        <end position="794"/>
    </location>
</feature>
<keyword evidence="2" id="KW-0812">Transmembrane</keyword>
<dbReference type="GO" id="GO:0016020">
    <property type="term" value="C:membrane"/>
    <property type="evidence" value="ECO:0007669"/>
    <property type="project" value="TreeGrafter"/>
</dbReference>
<feature type="compositionally biased region" description="Low complexity" evidence="1">
    <location>
        <begin position="131"/>
        <end position="149"/>
    </location>
</feature>
<feature type="region of interest" description="Disordered" evidence="1">
    <location>
        <begin position="121"/>
        <end position="149"/>
    </location>
</feature>
<keyword evidence="2" id="KW-0472">Membrane</keyword>